<dbReference type="EMBL" id="JARESE010000001">
    <property type="protein sequence ID" value="MDE8650408.1"/>
    <property type="molecule type" value="Genomic_DNA"/>
</dbReference>
<protein>
    <submittedName>
        <fullName evidence="2">Uncharacterized protein</fullName>
    </submittedName>
</protein>
<keyword evidence="3" id="KW-1185">Reference proteome</keyword>
<evidence type="ECO:0000313" key="3">
    <source>
        <dbReference type="Proteomes" id="UP001216253"/>
    </source>
</evidence>
<evidence type="ECO:0000313" key="2">
    <source>
        <dbReference type="EMBL" id="MDE8650408.1"/>
    </source>
</evidence>
<organism evidence="2 3">
    <name type="scientific">Novosphingobium album</name>
    <name type="common">ex Liu et al. 2023</name>
    <dbReference type="NCBI Taxonomy" id="3031130"/>
    <lineage>
        <taxon>Bacteria</taxon>
        <taxon>Pseudomonadati</taxon>
        <taxon>Pseudomonadota</taxon>
        <taxon>Alphaproteobacteria</taxon>
        <taxon>Sphingomonadales</taxon>
        <taxon>Sphingomonadaceae</taxon>
        <taxon>Novosphingobium</taxon>
    </lineage>
</organism>
<dbReference type="RefSeq" id="WP_275226491.1">
    <property type="nucleotide sequence ID" value="NZ_JARESE010000001.1"/>
</dbReference>
<gene>
    <name evidence="2" type="ORF">PYV00_01585</name>
</gene>
<evidence type="ECO:0000256" key="1">
    <source>
        <dbReference type="SAM" id="SignalP"/>
    </source>
</evidence>
<reference evidence="2 3" key="1">
    <citation type="submission" date="2023-03" db="EMBL/GenBank/DDBJ databases">
        <title>NovoSphingobium album sp. nov. isolated from polycyclic aromatic hydrocarbons- and heavy-metal polluted soil.</title>
        <authorList>
            <person name="Liu Z."/>
            <person name="Wang K."/>
        </authorList>
    </citation>
    <scope>NUCLEOTIDE SEQUENCE [LARGE SCALE GENOMIC DNA]</scope>
    <source>
        <strain evidence="2 3">H3SJ31-1</strain>
    </source>
</reference>
<dbReference type="Proteomes" id="UP001216253">
    <property type="component" value="Unassembled WGS sequence"/>
</dbReference>
<keyword evidence="1" id="KW-0732">Signal</keyword>
<sequence>MKHVLSKRFFAGSAIVATIAALAACAPKPAPPPPPAPVVVVIPPRPNPPLGAPAGLTVPPLAPDGTRITVNRGVSAAQALWNLRSAYNVAALNCLDPQYAPILAGYSHFLKTHAKTLTAVNKELDKTFKQNYGAKSYIRERETYQTQVYNYFALPPVMPAFCNAALAMSNEVQAIPAGQLEGYTMLGLSRVDTPFREFFNSFDQYRADLAAWEARYGAQPVGVAPAVLGVQGLSQ</sequence>
<feature type="chain" id="PRO_5046704767" evidence="1">
    <location>
        <begin position="24"/>
        <end position="235"/>
    </location>
</feature>
<comment type="caution">
    <text evidence="2">The sequence shown here is derived from an EMBL/GenBank/DDBJ whole genome shotgun (WGS) entry which is preliminary data.</text>
</comment>
<feature type="signal peptide" evidence="1">
    <location>
        <begin position="1"/>
        <end position="23"/>
    </location>
</feature>
<dbReference type="PROSITE" id="PS51257">
    <property type="entry name" value="PROKAR_LIPOPROTEIN"/>
    <property type="match status" value="1"/>
</dbReference>
<name>A0ABT5WK33_9SPHN</name>
<accession>A0ABT5WK33</accession>
<proteinExistence type="predicted"/>